<dbReference type="EMBL" id="WBXO01000006">
    <property type="protein sequence ID" value="KAB2952355.1"/>
    <property type="molecule type" value="Genomic_DNA"/>
</dbReference>
<name>A0A6I0EWC4_9FIRM</name>
<feature type="transmembrane region" description="Helical" evidence="1">
    <location>
        <begin position="12"/>
        <end position="32"/>
    </location>
</feature>
<keyword evidence="4" id="KW-1185">Reference proteome</keyword>
<dbReference type="CDD" id="cd00158">
    <property type="entry name" value="RHOD"/>
    <property type="match status" value="1"/>
</dbReference>
<comment type="caution">
    <text evidence="3">The sequence shown here is derived from an EMBL/GenBank/DDBJ whole genome shotgun (WGS) entry which is preliminary data.</text>
</comment>
<dbReference type="AlphaFoldDB" id="A0A6I0EWC4"/>
<dbReference type="PROSITE" id="PS50206">
    <property type="entry name" value="RHODANESE_3"/>
    <property type="match status" value="1"/>
</dbReference>
<evidence type="ECO:0000256" key="1">
    <source>
        <dbReference type="SAM" id="Phobius"/>
    </source>
</evidence>
<dbReference type="Pfam" id="PF00581">
    <property type="entry name" value="Rhodanese"/>
    <property type="match status" value="1"/>
</dbReference>
<protein>
    <submittedName>
        <fullName evidence="3">Rhodanese-like domain-containing protein</fullName>
    </submittedName>
</protein>
<proteinExistence type="predicted"/>
<gene>
    <name evidence="3" type="ORF">F9B85_09370</name>
</gene>
<feature type="domain" description="Rhodanese" evidence="2">
    <location>
        <begin position="50"/>
        <end position="137"/>
    </location>
</feature>
<evidence type="ECO:0000313" key="3">
    <source>
        <dbReference type="EMBL" id="KAB2952355.1"/>
    </source>
</evidence>
<keyword evidence="1" id="KW-0472">Membrane</keyword>
<dbReference type="Proteomes" id="UP000468766">
    <property type="component" value="Unassembled WGS sequence"/>
</dbReference>
<keyword evidence="1" id="KW-0812">Transmembrane</keyword>
<evidence type="ECO:0000313" key="4">
    <source>
        <dbReference type="Proteomes" id="UP000468766"/>
    </source>
</evidence>
<organism evidence="3 4">
    <name type="scientific">Heliorestis acidaminivorans</name>
    <dbReference type="NCBI Taxonomy" id="553427"/>
    <lineage>
        <taxon>Bacteria</taxon>
        <taxon>Bacillati</taxon>
        <taxon>Bacillota</taxon>
        <taxon>Clostridia</taxon>
        <taxon>Eubacteriales</taxon>
        <taxon>Heliobacteriaceae</taxon>
        <taxon>Heliorestis</taxon>
    </lineage>
</organism>
<dbReference type="Gene3D" id="3.40.250.10">
    <property type="entry name" value="Rhodanese-like domain"/>
    <property type="match status" value="1"/>
</dbReference>
<reference evidence="3 4" key="1">
    <citation type="submission" date="2019-10" db="EMBL/GenBank/DDBJ databases">
        <title>Whole-genome sequence of the extremophile Heliorestis acidaminivorans DSM 24790.</title>
        <authorList>
            <person name="Kyndt J.A."/>
            <person name="Meyer T.E."/>
        </authorList>
    </citation>
    <scope>NUCLEOTIDE SEQUENCE [LARGE SCALE GENOMIC DNA]</scope>
    <source>
        <strain evidence="3 4">DSM 24790</strain>
    </source>
</reference>
<dbReference type="SMART" id="SM00450">
    <property type="entry name" value="RHOD"/>
    <property type="match status" value="1"/>
</dbReference>
<dbReference type="PANTHER" id="PTHR43031">
    <property type="entry name" value="FAD-DEPENDENT OXIDOREDUCTASE"/>
    <property type="match status" value="1"/>
</dbReference>
<dbReference type="InterPro" id="IPR050229">
    <property type="entry name" value="GlpE_sulfurtransferase"/>
</dbReference>
<dbReference type="InterPro" id="IPR036873">
    <property type="entry name" value="Rhodanese-like_dom_sf"/>
</dbReference>
<accession>A0A6I0EWC4</accession>
<dbReference type="InterPro" id="IPR001763">
    <property type="entry name" value="Rhodanese-like_dom"/>
</dbReference>
<keyword evidence="1" id="KW-1133">Transmembrane helix</keyword>
<dbReference type="PANTHER" id="PTHR43031:SF1">
    <property type="entry name" value="PYRIDINE NUCLEOTIDE-DISULPHIDE OXIDOREDUCTASE"/>
    <property type="match status" value="1"/>
</dbReference>
<evidence type="ECO:0000259" key="2">
    <source>
        <dbReference type="PROSITE" id="PS50206"/>
    </source>
</evidence>
<sequence>MWRIGNTMDNIHFFVTVSGTLLILYFVLRHFWGWDLPTITNEQAAPLLKGKANAIILDIRDKETYEAQRAKNAINIPAQELSQRIKELKKHKDKLIIVMDHSGKGSKKIVRQLIKQDFPYVASFHHGFEGYRGPIYKGDQEDTKE</sequence>
<dbReference type="OrthoDB" id="9800872at2"/>
<dbReference type="SUPFAM" id="SSF52821">
    <property type="entry name" value="Rhodanese/Cell cycle control phosphatase"/>
    <property type="match status" value="1"/>
</dbReference>